<dbReference type="EMBL" id="CM002925">
    <property type="protein sequence ID" value="KGN54273.1"/>
    <property type="molecule type" value="Genomic_DNA"/>
</dbReference>
<dbReference type="PANTHER" id="PTHR34374">
    <property type="entry name" value="LARGE RIBOSOMAL RNA SUBUNIT ACCUMULATION PROTEIN YCED HOMOLOG 1, CHLOROPLASTIC"/>
    <property type="match status" value="1"/>
</dbReference>
<organism evidence="1 2">
    <name type="scientific">Cucumis sativus</name>
    <name type="common">Cucumber</name>
    <dbReference type="NCBI Taxonomy" id="3659"/>
    <lineage>
        <taxon>Eukaryota</taxon>
        <taxon>Viridiplantae</taxon>
        <taxon>Streptophyta</taxon>
        <taxon>Embryophyta</taxon>
        <taxon>Tracheophyta</taxon>
        <taxon>Spermatophyta</taxon>
        <taxon>Magnoliopsida</taxon>
        <taxon>eudicotyledons</taxon>
        <taxon>Gunneridae</taxon>
        <taxon>Pentapetalae</taxon>
        <taxon>rosids</taxon>
        <taxon>fabids</taxon>
        <taxon>Cucurbitales</taxon>
        <taxon>Cucurbitaceae</taxon>
        <taxon>Benincaseae</taxon>
        <taxon>Cucumis</taxon>
    </lineage>
</organism>
<dbReference type="Proteomes" id="UP000029981">
    <property type="component" value="Chromosome 4"/>
</dbReference>
<reference evidence="1 2" key="4">
    <citation type="journal article" date="2011" name="BMC Genomics">
        <title>RNA-Seq improves annotation of protein-coding genes in the cucumber genome.</title>
        <authorList>
            <person name="Li Z."/>
            <person name="Zhang Z."/>
            <person name="Yan P."/>
            <person name="Huang S."/>
            <person name="Fei Z."/>
            <person name="Lin K."/>
        </authorList>
    </citation>
    <scope>NUCLEOTIDE SEQUENCE [LARGE SCALE GENOMIC DNA]</scope>
    <source>
        <strain evidence="2">cv. 9930</strain>
    </source>
</reference>
<evidence type="ECO:0008006" key="3">
    <source>
        <dbReference type="Google" id="ProtNLM"/>
    </source>
</evidence>
<protein>
    <recommendedName>
        <fullName evidence="3">DUF177 domain-containing protein</fullName>
    </recommendedName>
</protein>
<name>A0A0A0KXK0_CUCSA</name>
<dbReference type="InterPro" id="IPR003772">
    <property type="entry name" value="YceD"/>
</dbReference>
<reference evidence="1 2" key="1">
    <citation type="journal article" date="2009" name="Nat. Genet.">
        <title>The genome of the cucumber, Cucumis sativus L.</title>
        <authorList>
            <person name="Huang S."/>
            <person name="Li R."/>
            <person name="Zhang Z."/>
            <person name="Li L."/>
            <person name="Gu X."/>
            <person name="Fan W."/>
            <person name="Lucas W.J."/>
            <person name="Wang X."/>
            <person name="Xie B."/>
            <person name="Ni P."/>
            <person name="Ren Y."/>
            <person name="Zhu H."/>
            <person name="Li J."/>
            <person name="Lin K."/>
            <person name="Jin W."/>
            <person name="Fei Z."/>
            <person name="Li G."/>
            <person name="Staub J."/>
            <person name="Kilian A."/>
            <person name="van der Vossen E.A."/>
            <person name="Wu Y."/>
            <person name="Guo J."/>
            <person name="He J."/>
            <person name="Jia Z."/>
            <person name="Ren Y."/>
            <person name="Tian G."/>
            <person name="Lu Y."/>
            <person name="Ruan J."/>
            <person name="Qian W."/>
            <person name="Wang M."/>
            <person name="Huang Q."/>
            <person name="Li B."/>
            <person name="Xuan Z."/>
            <person name="Cao J."/>
            <person name="Asan"/>
            <person name="Wu Z."/>
            <person name="Zhang J."/>
            <person name="Cai Q."/>
            <person name="Bai Y."/>
            <person name="Zhao B."/>
            <person name="Han Y."/>
            <person name="Li Y."/>
            <person name="Li X."/>
            <person name="Wang S."/>
            <person name="Shi Q."/>
            <person name="Liu S."/>
            <person name="Cho W.K."/>
            <person name="Kim J.Y."/>
            <person name="Xu Y."/>
            <person name="Heller-Uszynska K."/>
            <person name="Miao H."/>
            <person name="Cheng Z."/>
            <person name="Zhang S."/>
            <person name="Wu J."/>
            <person name="Yang Y."/>
            <person name="Kang H."/>
            <person name="Li M."/>
            <person name="Liang H."/>
            <person name="Ren X."/>
            <person name="Shi Z."/>
            <person name="Wen M."/>
            <person name="Jian M."/>
            <person name="Yang H."/>
            <person name="Zhang G."/>
            <person name="Yang Z."/>
            <person name="Chen R."/>
            <person name="Liu S."/>
            <person name="Li J."/>
            <person name="Ma L."/>
            <person name="Liu H."/>
            <person name="Zhou Y."/>
            <person name="Zhao J."/>
            <person name="Fang X."/>
            <person name="Li G."/>
            <person name="Fang L."/>
            <person name="Li Y."/>
            <person name="Liu D."/>
            <person name="Zheng H."/>
            <person name="Zhang Y."/>
            <person name="Qin N."/>
            <person name="Li Z."/>
            <person name="Yang G."/>
            <person name="Yang S."/>
            <person name="Bolund L."/>
            <person name="Kristiansen K."/>
            <person name="Zheng H."/>
            <person name="Li S."/>
            <person name="Zhang X."/>
            <person name="Yang H."/>
            <person name="Wang J."/>
            <person name="Sun R."/>
            <person name="Zhang B."/>
            <person name="Jiang S."/>
            <person name="Wang J."/>
            <person name="Du Y."/>
            <person name="Li S."/>
        </authorList>
    </citation>
    <scope>NUCLEOTIDE SEQUENCE [LARGE SCALE GENOMIC DNA]</scope>
    <source>
        <strain evidence="2">cv. 9930</strain>
    </source>
</reference>
<accession>A0A0A0KXK0</accession>
<reference evidence="1 2" key="3">
    <citation type="journal article" date="2010" name="BMC Genomics">
        <title>Transcriptome sequencing and comparative analysis of cucumber flowers with different sex types.</title>
        <authorList>
            <person name="Guo S."/>
            <person name="Zheng Y."/>
            <person name="Joung J.G."/>
            <person name="Liu S."/>
            <person name="Zhang Z."/>
            <person name="Crasta O.R."/>
            <person name="Sobral B.W."/>
            <person name="Xu Y."/>
            <person name="Huang S."/>
            <person name="Fei Z."/>
        </authorList>
    </citation>
    <scope>NUCLEOTIDE SEQUENCE [LARGE SCALE GENOMIC DNA]</scope>
    <source>
        <strain evidence="2">cv. 9930</strain>
    </source>
</reference>
<dbReference type="Gramene" id="KGN54273">
    <property type="protein sequence ID" value="KGN54273"/>
    <property type="gene ID" value="Csa_4G296270"/>
</dbReference>
<evidence type="ECO:0000313" key="1">
    <source>
        <dbReference type="EMBL" id="KGN54273.1"/>
    </source>
</evidence>
<dbReference type="AlphaFoldDB" id="A0A0A0KXK0"/>
<sequence>MEIEMNITNDQLYFSHVDKEKDISKNIIDILYLEITLKVICNPGCEGMCLNCGINLNTGSCNSSKPIKKNDFGPLENLKRRMHNN</sequence>
<gene>
    <name evidence="1" type="ORF">Csa_4G296270</name>
</gene>
<dbReference type="STRING" id="3659.A0A0A0KXK0"/>
<reference evidence="1 2" key="2">
    <citation type="journal article" date="2009" name="PLoS ONE">
        <title>An integrated genetic and cytogenetic map of the cucumber genome.</title>
        <authorList>
            <person name="Ren Y."/>
            <person name="Zhang Z."/>
            <person name="Liu J."/>
            <person name="Staub J.E."/>
            <person name="Han Y."/>
            <person name="Cheng Z."/>
            <person name="Li X."/>
            <person name="Lu J."/>
            <person name="Miao H."/>
            <person name="Kang H."/>
            <person name="Xie B."/>
            <person name="Gu X."/>
            <person name="Wang X."/>
            <person name="Du Y."/>
            <person name="Jin W."/>
            <person name="Huang S."/>
        </authorList>
    </citation>
    <scope>NUCLEOTIDE SEQUENCE [LARGE SCALE GENOMIC DNA]</scope>
    <source>
        <strain evidence="2">cv. 9930</strain>
    </source>
</reference>
<evidence type="ECO:0000313" key="2">
    <source>
        <dbReference type="Proteomes" id="UP000029981"/>
    </source>
</evidence>
<dbReference type="Pfam" id="PF02620">
    <property type="entry name" value="YceD"/>
    <property type="match status" value="1"/>
</dbReference>
<dbReference type="PANTHER" id="PTHR34374:SF1">
    <property type="entry name" value="LARGE RIBOSOMAL RNA SUBUNIT ACCUMULATION PROTEIN YCED HOMOLOG 1, CHLOROPLASTIC"/>
    <property type="match status" value="1"/>
</dbReference>
<keyword evidence="2" id="KW-1185">Reference proteome</keyword>
<proteinExistence type="predicted"/>